<dbReference type="AlphaFoldDB" id="A0A1H3IHG7"/>
<evidence type="ECO:0000313" key="4">
    <source>
        <dbReference type="EMBL" id="SDY27057.1"/>
    </source>
</evidence>
<reference evidence="5" key="1">
    <citation type="submission" date="2016-10" db="EMBL/GenBank/DDBJ databases">
        <authorList>
            <person name="Varghese N."/>
            <person name="Submissions S."/>
        </authorList>
    </citation>
    <scope>NUCLEOTIDE SEQUENCE [LARGE SCALE GENOMIC DNA]</scope>
    <source>
        <strain evidence="5">ANC 5109</strain>
    </source>
</reference>
<comment type="similarity">
    <text evidence="1">Belongs to the AB hydrolase superfamily. AB hydrolase 4 family.</text>
</comment>
<keyword evidence="5" id="KW-1185">Reference proteome</keyword>
<dbReference type="InterPro" id="IPR000073">
    <property type="entry name" value="AB_hydrolase_1"/>
</dbReference>
<evidence type="ECO:0000259" key="3">
    <source>
        <dbReference type="Pfam" id="PF00561"/>
    </source>
</evidence>
<dbReference type="STRING" id="595670.SAMN05421643_106156"/>
<sequence length="378" mass="43406">MTGKHFNLLNEGLETMWSVLKRINQLTQTWLDQVTGAEVPTLYYDPNGQVKQLLDELPQLKQKYRPTPWLSNKHAHLLYFDLIKKQTIHLKYDAIEQLHMPDGGVTAIAWHGLHLPDTTPTIVLMHTITGSPESMRELVRDLHAYTGWRIALCLRRGHANLPMPVPKMSIFGSTDDLREQITHIQNKFPNSTLYAVGSSAGTGLLVRYLGEEGQKTPFKAAFALCPGYDTELGFKNVHPFYTKVMTKKLFKAFIYPYAETWKYTVSLERVLATKSLQEFQSHYFELAGYNSFEAYNQATNPIFVFENIKIPLMILNAEDDPVCDIRNFEPYKEMIQKMPNMMVVTTKKGSHCGFYEGLNTQSWSARLISDYLMTQHQV</sequence>
<feature type="active site" description="Charge relay system" evidence="2">
    <location>
        <position position="199"/>
    </location>
</feature>
<gene>
    <name evidence="4" type="ORF">SAMN05421643_106156</name>
</gene>
<dbReference type="SUPFAM" id="SSF53474">
    <property type="entry name" value="alpha/beta-Hydrolases"/>
    <property type="match status" value="1"/>
</dbReference>
<dbReference type="Gene3D" id="3.40.50.1820">
    <property type="entry name" value="alpha/beta hydrolase"/>
    <property type="match status" value="1"/>
</dbReference>
<dbReference type="PIRSF" id="PIRSF005211">
    <property type="entry name" value="Ab_hydro_YheT"/>
    <property type="match status" value="1"/>
</dbReference>
<dbReference type="InterPro" id="IPR050960">
    <property type="entry name" value="AB_hydrolase_4_sf"/>
</dbReference>
<dbReference type="PANTHER" id="PTHR10794:SF93">
    <property type="entry name" value="SERINE AMINOPEPTIDASE S33 DOMAIN-CONTAINING PROTEIN"/>
    <property type="match status" value="1"/>
</dbReference>
<dbReference type="GO" id="GO:0047372">
    <property type="term" value="F:monoacylglycerol lipase activity"/>
    <property type="evidence" value="ECO:0007669"/>
    <property type="project" value="TreeGrafter"/>
</dbReference>
<evidence type="ECO:0000256" key="2">
    <source>
        <dbReference type="PIRSR" id="PIRSR005211-1"/>
    </source>
</evidence>
<evidence type="ECO:0000313" key="5">
    <source>
        <dbReference type="Proteomes" id="UP000199035"/>
    </source>
</evidence>
<dbReference type="InterPro" id="IPR029058">
    <property type="entry name" value="AB_hydrolase_fold"/>
</dbReference>
<feature type="active site" description="Charge relay system" evidence="2">
    <location>
        <position position="351"/>
    </location>
</feature>
<dbReference type="EMBL" id="FNPK01000006">
    <property type="protein sequence ID" value="SDY27057.1"/>
    <property type="molecule type" value="Genomic_DNA"/>
</dbReference>
<name>A0A1H3IHG7_9GAMM</name>
<protein>
    <recommendedName>
        <fullName evidence="3">AB hydrolase-1 domain-containing protein</fullName>
    </recommendedName>
</protein>
<accession>A0A1H3IHG7</accession>
<dbReference type="GO" id="GO:0034338">
    <property type="term" value="F:short-chain carboxylesterase activity"/>
    <property type="evidence" value="ECO:0007669"/>
    <property type="project" value="TreeGrafter"/>
</dbReference>
<evidence type="ECO:0000256" key="1">
    <source>
        <dbReference type="ARBA" id="ARBA00010884"/>
    </source>
</evidence>
<organism evidence="4 5">
    <name type="scientific">Acinetobacter kyonggiensis</name>
    <dbReference type="NCBI Taxonomy" id="595670"/>
    <lineage>
        <taxon>Bacteria</taxon>
        <taxon>Pseudomonadati</taxon>
        <taxon>Pseudomonadota</taxon>
        <taxon>Gammaproteobacteria</taxon>
        <taxon>Moraxellales</taxon>
        <taxon>Moraxellaceae</taxon>
        <taxon>Acinetobacter</taxon>
    </lineage>
</organism>
<dbReference type="Pfam" id="PF00561">
    <property type="entry name" value="Abhydrolase_1"/>
    <property type="match status" value="1"/>
</dbReference>
<feature type="domain" description="AB hydrolase-1" evidence="3">
    <location>
        <begin position="120"/>
        <end position="357"/>
    </location>
</feature>
<proteinExistence type="inferred from homology"/>
<dbReference type="InterPro" id="IPR012020">
    <property type="entry name" value="ABHD4"/>
</dbReference>
<dbReference type="Proteomes" id="UP000199035">
    <property type="component" value="Unassembled WGS sequence"/>
</dbReference>
<dbReference type="PANTHER" id="PTHR10794">
    <property type="entry name" value="ABHYDROLASE DOMAIN-CONTAINING PROTEIN"/>
    <property type="match status" value="1"/>
</dbReference>
<feature type="active site" description="Charge relay system" evidence="2">
    <location>
        <position position="320"/>
    </location>
</feature>